<comment type="caution">
    <text evidence="3">The sequence shown here is derived from an EMBL/GenBank/DDBJ whole genome shotgun (WGS) entry which is preliminary data.</text>
</comment>
<dbReference type="Gene3D" id="1.20.1070.10">
    <property type="entry name" value="Rhodopsin 7-helix transmembrane proteins"/>
    <property type="match status" value="1"/>
</dbReference>
<feature type="non-terminal residue" evidence="3">
    <location>
        <position position="1"/>
    </location>
</feature>
<dbReference type="AlphaFoldDB" id="A0A819SW27"/>
<gene>
    <name evidence="2" type="ORF">OKA104_LOCUS29015</name>
    <name evidence="3" type="ORF">OXD698_LOCUS34130</name>
</gene>
<feature type="transmembrane region" description="Helical" evidence="1">
    <location>
        <begin position="118"/>
        <end position="137"/>
    </location>
</feature>
<feature type="transmembrane region" description="Helical" evidence="1">
    <location>
        <begin position="32"/>
        <end position="52"/>
    </location>
</feature>
<dbReference type="EMBL" id="CAJOAZ010004861">
    <property type="protein sequence ID" value="CAF4078147.1"/>
    <property type="molecule type" value="Genomic_DNA"/>
</dbReference>
<evidence type="ECO:0008006" key="5">
    <source>
        <dbReference type="Google" id="ProtNLM"/>
    </source>
</evidence>
<organism evidence="3 4">
    <name type="scientific">Adineta steineri</name>
    <dbReference type="NCBI Taxonomy" id="433720"/>
    <lineage>
        <taxon>Eukaryota</taxon>
        <taxon>Metazoa</taxon>
        <taxon>Spiralia</taxon>
        <taxon>Gnathifera</taxon>
        <taxon>Rotifera</taxon>
        <taxon>Eurotatoria</taxon>
        <taxon>Bdelloidea</taxon>
        <taxon>Adinetida</taxon>
        <taxon>Adinetidae</taxon>
        <taxon>Adineta</taxon>
    </lineage>
</organism>
<keyword evidence="1" id="KW-0812">Transmembrane</keyword>
<name>A0A819SW27_9BILA</name>
<dbReference type="Proteomes" id="UP000663844">
    <property type="component" value="Unassembled WGS sequence"/>
</dbReference>
<evidence type="ECO:0000256" key="1">
    <source>
        <dbReference type="SAM" id="Phobius"/>
    </source>
</evidence>
<accession>A0A819SW27</accession>
<keyword evidence="1" id="KW-0472">Membrane</keyword>
<dbReference type="EMBL" id="CAJOAY010002894">
    <property type="protein sequence ID" value="CAF3987406.1"/>
    <property type="molecule type" value="Genomic_DNA"/>
</dbReference>
<protein>
    <recommendedName>
        <fullName evidence="5">G-protein coupled receptors family 1 profile domain-containing protein</fullName>
    </recommendedName>
</protein>
<evidence type="ECO:0000313" key="3">
    <source>
        <dbReference type="EMBL" id="CAF4078147.1"/>
    </source>
</evidence>
<reference evidence="3" key="1">
    <citation type="submission" date="2021-02" db="EMBL/GenBank/DDBJ databases">
        <authorList>
            <person name="Nowell W R."/>
        </authorList>
    </citation>
    <scope>NUCLEOTIDE SEQUENCE</scope>
</reference>
<evidence type="ECO:0000313" key="2">
    <source>
        <dbReference type="EMBL" id="CAF3987406.1"/>
    </source>
</evidence>
<feature type="transmembrane region" description="Helical" evidence="1">
    <location>
        <begin position="83"/>
        <end position="106"/>
    </location>
</feature>
<dbReference type="Proteomes" id="UP000663881">
    <property type="component" value="Unassembled WGS sequence"/>
</dbReference>
<evidence type="ECO:0000313" key="4">
    <source>
        <dbReference type="Proteomes" id="UP000663844"/>
    </source>
</evidence>
<keyword evidence="1" id="KW-1133">Transmembrane helix</keyword>
<sequence length="159" mass="18488">CILLLPLLFWHDIVYLPENYYCYVKFAYSSSILWLGLIIYGIPLLFVSLIYLRITKFLQQNLNNQALVVKHHQQRDLIVCQRILITMNLLTIHGIPPIVFLIITAITGEESSLSFRISWPFMSLTMMGSSVWLVILTPQLKKIILKKFHNHRVVPLGHT</sequence>
<proteinExistence type="predicted"/>